<keyword evidence="4" id="KW-0677">Repeat</keyword>
<dbReference type="NCBIfam" id="NF033788">
    <property type="entry name" value="HTH_metalloreg"/>
    <property type="match status" value="1"/>
</dbReference>
<dbReference type="SUPFAM" id="SSF81923">
    <property type="entry name" value="Double Clp-N motif"/>
    <property type="match status" value="1"/>
</dbReference>
<feature type="domain" description="HTH arsR-type" evidence="5">
    <location>
        <begin position="1"/>
        <end position="98"/>
    </location>
</feature>
<proteinExistence type="predicted"/>
<dbReference type="Pfam" id="PF12840">
    <property type="entry name" value="HTH_20"/>
    <property type="match status" value="1"/>
</dbReference>
<dbReference type="CDD" id="cd00090">
    <property type="entry name" value="HTH_ARSR"/>
    <property type="match status" value="1"/>
</dbReference>
<keyword evidence="1" id="KW-0805">Transcription regulation</keyword>
<keyword evidence="3" id="KW-0804">Transcription</keyword>
<protein>
    <submittedName>
        <fullName evidence="7">Metalloregulator ArsR/SmtB family transcription factor</fullName>
    </submittedName>
</protein>
<dbReference type="Pfam" id="PF02861">
    <property type="entry name" value="Clp_N"/>
    <property type="match status" value="1"/>
</dbReference>
<dbReference type="InterPro" id="IPR011991">
    <property type="entry name" value="ArsR-like_HTH"/>
</dbReference>
<dbReference type="InterPro" id="IPR004176">
    <property type="entry name" value="Clp_R_N"/>
</dbReference>
<name>A0ABT3L108_9CYAN</name>
<dbReference type="PANTHER" id="PTHR33154:SF33">
    <property type="entry name" value="TRANSCRIPTIONAL REPRESSOR SDPR"/>
    <property type="match status" value="1"/>
</dbReference>
<organism evidence="7 8">
    <name type="scientific">Spirulina subsalsa FACHB-351</name>
    <dbReference type="NCBI Taxonomy" id="234711"/>
    <lineage>
        <taxon>Bacteria</taxon>
        <taxon>Bacillati</taxon>
        <taxon>Cyanobacteriota</taxon>
        <taxon>Cyanophyceae</taxon>
        <taxon>Spirulinales</taxon>
        <taxon>Spirulinaceae</taxon>
        <taxon>Spirulina</taxon>
    </lineage>
</organism>
<dbReference type="InterPro" id="IPR051081">
    <property type="entry name" value="HTH_MetalResp_TranReg"/>
</dbReference>
<evidence type="ECO:0000313" key="7">
    <source>
        <dbReference type="EMBL" id="MCW6034690.1"/>
    </source>
</evidence>
<dbReference type="InterPro" id="IPR001845">
    <property type="entry name" value="HTH_ArsR_DNA-bd_dom"/>
</dbReference>
<evidence type="ECO:0000256" key="1">
    <source>
        <dbReference type="ARBA" id="ARBA00023015"/>
    </source>
</evidence>
<dbReference type="SMART" id="SM00418">
    <property type="entry name" value="HTH_ARSR"/>
    <property type="match status" value="1"/>
</dbReference>
<sequence length="282" mass="31702">MMKSSTTRYAGLLGALGSPVRLFIVRFLVKKYPHEITVAELLERIKISSSGLSRHLDRLKQQGIIRVRKDKQYVFYSLNTEVLEDLIAFFYTECCVKQHIVDWHKITQHNEEFLLGQILHRNPQQEDLEAFIPHHIYERLGGKAVQVLLLARMEAMRLGQEKIEAEHILLGLLGEGSGGAARALKMVGLDLTQARSFVKSRLGTQKGGIMAFSPMAQQVLQFSLEEAIASGHILIGSEHLLLGVTRLWKKLLPHPEQFCPALVLLTELGIDPPTLEKSLRGA</sequence>
<dbReference type="Gene3D" id="1.10.10.10">
    <property type="entry name" value="Winged helix-like DNA-binding domain superfamily/Winged helix DNA-binding domain"/>
    <property type="match status" value="1"/>
</dbReference>
<keyword evidence="8" id="KW-1185">Reference proteome</keyword>
<dbReference type="RefSeq" id="WP_265262342.1">
    <property type="nucleotide sequence ID" value="NZ_JAIHOM010000001.1"/>
</dbReference>
<dbReference type="EMBL" id="JAIHOM010000001">
    <property type="protein sequence ID" value="MCW6034690.1"/>
    <property type="molecule type" value="Genomic_DNA"/>
</dbReference>
<dbReference type="Gene3D" id="1.10.1780.10">
    <property type="entry name" value="Clp, N-terminal domain"/>
    <property type="match status" value="1"/>
</dbReference>
<accession>A0ABT3L108</accession>
<dbReference type="SUPFAM" id="SSF46785">
    <property type="entry name" value="Winged helix' DNA-binding domain"/>
    <property type="match status" value="1"/>
</dbReference>
<evidence type="ECO:0000259" key="5">
    <source>
        <dbReference type="PROSITE" id="PS50987"/>
    </source>
</evidence>
<dbReference type="InterPro" id="IPR036390">
    <property type="entry name" value="WH_DNA-bd_sf"/>
</dbReference>
<dbReference type="PROSITE" id="PS50987">
    <property type="entry name" value="HTH_ARSR_2"/>
    <property type="match status" value="1"/>
</dbReference>
<dbReference type="PROSITE" id="PS51903">
    <property type="entry name" value="CLP_R"/>
    <property type="match status" value="1"/>
</dbReference>
<gene>
    <name evidence="7" type="ORF">K4A83_00155</name>
</gene>
<evidence type="ECO:0000256" key="2">
    <source>
        <dbReference type="ARBA" id="ARBA00023125"/>
    </source>
</evidence>
<evidence type="ECO:0000256" key="3">
    <source>
        <dbReference type="ARBA" id="ARBA00023163"/>
    </source>
</evidence>
<feature type="domain" description="Clp R" evidence="6">
    <location>
        <begin position="137"/>
        <end position="282"/>
    </location>
</feature>
<reference evidence="7 8" key="1">
    <citation type="submission" date="2021-08" db="EMBL/GenBank/DDBJ databases">
        <title>Draft genome sequence of Spirulina subsalsa with high tolerance to salinity and hype-accumulation of phycocyanin.</title>
        <authorList>
            <person name="Pei H."/>
            <person name="Jiang L."/>
        </authorList>
    </citation>
    <scope>NUCLEOTIDE SEQUENCE [LARGE SCALE GENOMIC DNA]</scope>
    <source>
        <strain evidence="7 8">FACHB-351</strain>
    </source>
</reference>
<keyword evidence="2" id="KW-0238">DNA-binding</keyword>
<dbReference type="PRINTS" id="PR00778">
    <property type="entry name" value="HTHARSR"/>
</dbReference>
<dbReference type="PANTHER" id="PTHR33154">
    <property type="entry name" value="TRANSCRIPTIONAL REGULATOR, ARSR FAMILY"/>
    <property type="match status" value="1"/>
</dbReference>
<evidence type="ECO:0000256" key="4">
    <source>
        <dbReference type="PROSITE-ProRule" id="PRU01251"/>
    </source>
</evidence>
<dbReference type="Proteomes" id="UP001526426">
    <property type="component" value="Unassembled WGS sequence"/>
</dbReference>
<evidence type="ECO:0000313" key="8">
    <source>
        <dbReference type="Proteomes" id="UP001526426"/>
    </source>
</evidence>
<dbReference type="InterPro" id="IPR036628">
    <property type="entry name" value="Clp_N_dom_sf"/>
</dbReference>
<comment type="caution">
    <text evidence="7">The sequence shown here is derived from an EMBL/GenBank/DDBJ whole genome shotgun (WGS) entry which is preliminary data.</text>
</comment>
<evidence type="ECO:0000259" key="6">
    <source>
        <dbReference type="PROSITE" id="PS51903"/>
    </source>
</evidence>
<dbReference type="InterPro" id="IPR036388">
    <property type="entry name" value="WH-like_DNA-bd_sf"/>
</dbReference>